<protein>
    <recommendedName>
        <fullName evidence="4">Retrotransposon gag domain-containing protein</fullName>
    </recommendedName>
</protein>
<sequence length="237" mass="27503">MARPEDTSEGNGKDKTKNLSSDPDSPYYIHPTDYLRRMHMNDSLNDNSYADLRNDAIIKGWIITVMEREMRNSVKYTRIAKQIWDDLQERFGKESALRAYELKRTLATMRQENHLVSSYFTMLRGDSSSLKKRNVYMIFLMGLDDSFGTIKSQILSTKPLLVLGTVYHLVIEDEQQKNISVIRKPVVEVTAYRDRAAQSFETNYSNKHINREGLKCKHCNKTSHTIDSCFEKIGYPD</sequence>
<name>A0A9R1V2H8_LACSA</name>
<dbReference type="AlphaFoldDB" id="A0A9R1V2H8"/>
<evidence type="ECO:0000313" key="2">
    <source>
        <dbReference type="EMBL" id="KAJ0197115.1"/>
    </source>
</evidence>
<comment type="caution">
    <text evidence="2">The sequence shown here is derived from an EMBL/GenBank/DDBJ whole genome shotgun (WGS) entry which is preliminary data.</text>
</comment>
<dbReference type="PANTHER" id="PTHR34222">
    <property type="entry name" value="GAG_PRE-INTEGRS DOMAIN-CONTAINING PROTEIN"/>
    <property type="match status" value="1"/>
</dbReference>
<evidence type="ECO:0008006" key="4">
    <source>
        <dbReference type="Google" id="ProtNLM"/>
    </source>
</evidence>
<evidence type="ECO:0000313" key="3">
    <source>
        <dbReference type="Proteomes" id="UP000235145"/>
    </source>
</evidence>
<dbReference type="Pfam" id="PF14223">
    <property type="entry name" value="Retrotran_gag_2"/>
    <property type="match status" value="1"/>
</dbReference>
<dbReference type="Proteomes" id="UP000235145">
    <property type="component" value="Unassembled WGS sequence"/>
</dbReference>
<feature type="region of interest" description="Disordered" evidence="1">
    <location>
        <begin position="1"/>
        <end position="27"/>
    </location>
</feature>
<organism evidence="2 3">
    <name type="scientific">Lactuca sativa</name>
    <name type="common">Garden lettuce</name>
    <dbReference type="NCBI Taxonomy" id="4236"/>
    <lineage>
        <taxon>Eukaryota</taxon>
        <taxon>Viridiplantae</taxon>
        <taxon>Streptophyta</taxon>
        <taxon>Embryophyta</taxon>
        <taxon>Tracheophyta</taxon>
        <taxon>Spermatophyta</taxon>
        <taxon>Magnoliopsida</taxon>
        <taxon>eudicotyledons</taxon>
        <taxon>Gunneridae</taxon>
        <taxon>Pentapetalae</taxon>
        <taxon>asterids</taxon>
        <taxon>campanulids</taxon>
        <taxon>Asterales</taxon>
        <taxon>Asteraceae</taxon>
        <taxon>Cichorioideae</taxon>
        <taxon>Cichorieae</taxon>
        <taxon>Lactucinae</taxon>
        <taxon>Lactuca</taxon>
    </lineage>
</organism>
<feature type="compositionally biased region" description="Basic and acidic residues" evidence="1">
    <location>
        <begin position="1"/>
        <end position="17"/>
    </location>
</feature>
<proteinExistence type="predicted"/>
<reference evidence="2 3" key="1">
    <citation type="journal article" date="2017" name="Nat. Commun.">
        <title>Genome assembly with in vitro proximity ligation data and whole-genome triplication in lettuce.</title>
        <authorList>
            <person name="Reyes-Chin-Wo S."/>
            <person name="Wang Z."/>
            <person name="Yang X."/>
            <person name="Kozik A."/>
            <person name="Arikit S."/>
            <person name="Song C."/>
            <person name="Xia L."/>
            <person name="Froenicke L."/>
            <person name="Lavelle D.O."/>
            <person name="Truco M.J."/>
            <person name="Xia R."/>
            <person name="Zhu S."/>
            <person name="Xu C."/>
            <person name="Xu H."/>
            <person name="Xu X."/>
            <person name="Cox K."/>
            <person name="Korf I."/>
            <person name="Meyers B.C."/>
            <person name="Michelmore R.W."/>
        </authorList>
    </citation>
    <scope>NUCLEOTIDE SEQUENCE [LARGE SCALE GENOMIC DNA]</scope>
    <source>
        <strain evidence="3">cv. Salinas</strain>
        <tissue evidence="2">Seedlings</tissue>
    </source>
</reference>
<evidence type="ECO:0000256" key="1">
    <source>
        <dbReference type="SAM" id="MobiDB-lite"/>
    </source>
</evidence>
<dbReference type="EMBL" id="NBSK02000007">
    <property type="protein sequence ID" value="KAJ0197115.1"/>
    <property type="molecule type" value="Genomic_DNA"/>
</dbReference>
<keyword evidence="3" id="KW-1185">Reference proteome</keyword>
<accession>A0A9R1V2H8</accession>
<gene>
    <name evidence="2" type="ORF">LSAT_V11C700382480</name>
</gene>
<dbReference type="PANTHER" id="PTHR34222:SF96">
    <property type="entry name" value="GAG-PRE-INTEGRASE DOMAIN, GAG-POLYPEPTIDE OF LTR COPIA-TYPE-RELATED"/>
    <property type="match status" value="1"/>
</dbReference>